<dbReference type="CDD" id="cd02440">
    <property type="entry name" value="AdoMet_MTases"/>
    <property type="match status" value="2"/>
</dbReference>
<dbReference type="InterPro" id="IPR050091">
    <property type="entry name" value="PKS_NRPS_Biosynth_Enz"/>
</dbReference>
<feature type="region of interest" description="Disordered" evidence="12">
    <location>
        <begin position="6876"/>
        <end position="6962"/>
    </location>
</feature>
<dbReference type="Pfam" id="PF22336">
    <property type="entry name" value="RhiE-like_linker"/>
    <property type="match status" value="4"/>
</dbReference>
<comment type="subcellular location">
    <subcellularLocation>
        <location evidence="2">Cytoplasm</location>
    </subcellularLocation>
</comment>
<comment type="pathway">
    <text evidence="3">Antibiotic biosynthesis.</text>
</comment>
<dbReference type="InterPro" id="IPR029063">
    <property type="entry name" value="SAM-dependent_MTases_sf"/>
</dbReference>
<dbReference type="InterPro" id="IPR020807">
    <property type="entry name" value="PKS_DH"/>
</dbReference>
<feature type="region of interest" description="Disordered" evidence="12">
    <location>
        <begin position="4081"/>
        <end position="4109"/>
    </location>
</feature>
<feature type="domain" description="PKS/mFAS DH" evidence="15">
    <location>
        <begin position="3207"/>
        <end position="3492"/>
    </location>
</feature>
<dbReference type="Gene3D" id="3.40.47.10">
    <property type="match status" value="5"/>
</dbReference>
<dbReference type="SMART" id="SM00823">
    <property type="entry name" value="PKS_PP"/>
    <property type="match status" value="6"/>
</dbReference>
<gene>
    <name evidence="16" type="ORF">JK363_28660</name>
</gene>
<dbReference type="SUPFAM" id="SSF52777">
    <property type="entry name" value="CoA-dependent acyltransferases"/>
    <property type="match status" value="2"/>
</dbReference>
<dbReference type="SMART" id="SM00822">
    <property type="entry name" value="PKS_KR"/>
    <property type="match status" value="3"/>
</dbReference>
<dbReference type="CDD" id="cd19531">
    <property type="entry name" value="LCL_NRPS-like"/>
    <property type="match status" value="1"/>
</dbReference>
<keyword evidence="9" id="KW-0511">Multifunctional enzyme</keyword>
<dbReference type="SUPFAM" id="SSF53901">
    <property type="entry name" value="Thiolase-like"/>
    <property type="match status" value="5"/>
</dbReference>
<feature type="compositionally biased region" description="Low complexity" evidence="12">
    <location>
        <begin position="4727"/>
        <end position="4741"/>
    </location>
</feature>
<dbReference type="SUPFAM" id="SSF53335">
    <property type="entry name" value="S-adenosyl-L-methionine-dependent methyltransferases"/>
    <property type="match status" value="2"/>
</dbReference>
<dbReference type="PROSITE" id="PS00606">
    <property type="entry name" value="KS3_1"/>
    <property type="match status" value="2"/>
</dbReference>
<dbReference type="Gene3D" id="3.30.70.3290">
    <property type="match status" value="1"/>
</dbReference>
<dbReference type="Gene3D" id="3.10.129.110">
    <property type="entry name" value="Polyketide synthase dehydratase"/>
    <property type="match status" value="1"/>
</dbReference>
<dbReference type="PROSITE" id="PS50075">
    <property type="entry name" value="CARRIER"/>
    <property type="match status" value="6"/>
</dbReference>
<evidence type="ECO:0000256" key="5">
    <source>
        <dbReference type="ARBA" id="ARBA00022490"/>
    </source>
</evidence>
<evidence type="ECO:0000256" key="7">
    <source>
        <dbReference type="ARBA" id="ARBA00022679"/>
    </source>
</evidence>
<feature type="region of interest" description="C-terminal hotdog fold" evidence="11">
    <location>
        <begin position="3344"/>
        <end position="3492"/>
    </location>
</feature>
<comment type="cofactor">
    <cofactor evidence="1">
        <name>pantetheine 4'-phosphate</name>
        <dbReference type="ChEBI" id="CHEBI:47942"/>
    </cofactor>
</comment>
<evidence type="ECO:0000256" key="1">
    <source>
        <dbReference type="ARBA" id="ARBA00001957"/>
    </source>
</evidence>
<dbReference type="InterPro" id="IPR054514">
    <property type="entry name" value="RhiE-like_linker"/>
</dbReference>
<dbReference type="Gene3D" id="3.30.559.10">
    <property type="entry name" value="Chloramphenicol acetyltransferase-like domain"/>
    <property type="match status" value="1"/>
</dbReference>
<feature type="region of interest" description="Disordered" evidence="12">
    <location>
        <begin position="1873"/>
        <end position="1901"/>
    </location>
</feature>
<feature type="domain" description="Carrier" evidence="13">
    <location>
        <begin position="3996"/>
        <end position="4069"/>
    </location>
</feature>
<feature type="compositionally biased region" description="Low complexity" evidence="12">
    <location>
        <begin position="6898"/>
        <end position="6918"/>
    </location>
</feature>
<keyword evidence="7" id="KW-0808">Transferase</keyword>
<feature type="region of interest" description="N-terminal hotdog fold" evidence="11">
    <location>
        <begin position="3207"/>
        <end position="3331"/>
    </location>
</feature>
<dbReference type="InterPro" id="IPR032821">
    <property type="entry name" value="PKS_assoc"/>
</dbReference>
<dbReference type="PANTHER" id="PTHR43775">
    <property type="entry name" value="FATTY ACID SYNTHASE"/>
    <property type="match status" value="1"/>
</dbReference>
<feature type="domain" description="Ketosynthase family 3 (KS3)" evidence="14">
    <location>
        <begin position="6311"/>
        <end position="6740"/>
    </location>
</feature>
<dbReference type="InterPro" id="IPR006162">
    <property type="entry name" value="Ppantetheine_attach_site"/>
</dbReference>
<dbReference type="InterPro" id="IPR045851">
    <property type="entry name" value="AMP-bd_C_sf"/>
</dbReference>
<dbReference type="InterPro" id="IPR009081">
    <property type="entry name" value="PP-bd_ACP"/>
</dbReference>
<evidence type="ECO:0000256" key="6">
    <source>
        <dbReference type="ARBA" id="ARBA00022553"/>
    </source>
</evidence>
<dbReference type="SUPFAM" id="SSF51735">
    <property type="entry name" value="NAD(P)-binding Rossmann-fold domains"/>
    <property type="match status" value="6"/>
</dbReference>
<dbReference type="InterPro" id="IPR020841">
    <property type="entry name" value="PKS_Beta-ketoAc_synthase_dom"/>
</dbReference>
<evidence type="ECO:0000256" key="8">
    <source>
        <dbReference type="ARBA" id="ARBA00022737"/>
    </source>
</evidence>
<feature type="domain" description="Ketosynthase family 3 (KS3)" evidence="14">
    <location>
        <begin position="4109"/>
        <end position="4538"/>
    </location>
</feature>
<dbReference type="Pfam" id="PF00668">
    <property type="entry name" value="Condensation"/>
    <property type="match status" value="1"/>
</dbReference>
<sequence length="7087" mass="749696">MDDKRKALLRLLKEAGVGPRPVAGIAVIGLAGRYPRAATPEELWTRVRDGENCVGEFPPGHGRGEPRPAEGPDGRRWWAALIDDADAFDPLFFGIAPVEAESMDPQERVFLETVWATLEDAGYPPRRLAGQSNPVGVFVGVMNSDYEWMAGRAAALGADNRARSSHWSIANRVSYVLDFHGPSLAVNSACSASLTTIHLACESLRAGECAVALAGGVNLILDTSHLLTLADNGMTSPGDRCRSFGRGADGFVDGEGVGAVLLKPLERAVADGDRIYGVIRGSAVNAGGKTGGYTVPSQRAQAEVISASLRRGGIDPRTVGFVEAHGTGTPLGDPIEISGLAEAFRTRVDDSLAQGLERVAVGSAKSNIGHLESAAGIAGLTKVLMQLRHETIAPSLHSAELNPDIDFSGLPFYMPQRPEPWPRPVVVRADGTRVELPRRAGISSFGGGGANAHLVVEEYRAGAPPAPAATRSGPELIVLSARDDERLCESAARLTAFLEEAAATALSARPDPEVEAVCLRLAAEVLQVEPDDLDPVTPFGEYGFRAAELTLFAKKLDSEFEGRLGPQPLSGDTTVRAAAGLLSGHGAPAADASLGNLAHTLQTGREAMESRLAFVAVELGEVREALRAYADGNSVPGMATGRVGPVRRSAPERDRVEHALDERDLRTLGECWVGGADVDWARLRGEGGVRRIGLPTYPFTRKRYWLPEVPARGAQQASGAGQMASGAVGGASTAGQVTSIAVGHASPAGEVAVGATHHAPVSGQLAPNAQGHGFGAAQSAADTEGRAVGDGRLVSGAVPPADAAVPAPSGMVCYRPTWLPEPRPAGVLGGRGTDRARVLILGSADSARLVKDIAGRHRDDDLRVVDLDRDDLGRALAETGPVDRVYHLGGIRLAVGAGTLAEEVRRGVLALFQVARHPGGGAGHRVELTVVTNDAASASGSPVANPFAAGLHGLTRVLPKERPEIRAVCLDFAREETTGDADWERLLDAVLDEPCDSSGRTVLLREGARHILALQPVDLPEPRQPPFRERGVYVIVGGTGGIGRELTLHLAEQYRARVIWISRSPLDTEQRACADRAGLLGGEVLHLRADCCDPAALRRATAEVKARYGTVHGVVHAGMTFAPGPLAALDEPAFRAALAVKTDGSVAIDEVFGGEPLDFVMFFSSVGAFAGTAGNGAYSCAAALQDAYALHLDAVRPYPVRVVDWGYWGAIGSGARPGLREIFQNLGIGELTVAEGLSAVHRVLGNPVPQVMPINARDYTLAALGAAYAPPAEPAALPSLAHAADALRRPRTGPLDAIDRVLAAHGRLAEVCRPAVLGVFRRMGSLRHSGDSHDRHGLPELLGIQPTYRRLYDALLNMLHRAGYVAFDGDRVRLLPGAPDQRSYGPEELEAEFDRIAAAHPDLVATVTLTRLFLRAYPEILRGEARATEIMFPGSSLALVEGFYKANALTDSFNELVRDTVRAHLDQRLAQLAQGERLRVLELGAGTGATTETVLPALAPYADRVSYCFTDISPRFLEHARERLAGTYTTPDFLDFRVLDLERGVEAQGFTPGSYDLVLATNVVHATRDLRATLGKAKSLLRPRGWMVLNELTEVWDATTVVGGLLDGWWLFDDPDLRLPDSPLAAPATWERLLREQGFGEVVVVDGGGSQRPAVASRRAGNGHGVFDHEHVADVIDAAVIREDEHPAAVGAGPVGQRSGSRGQHVIVAANGRTAAPVGVASAATSDGGTPGSAADAPTYAAAGPSASVAAPVPGPAPAGHSAAEQLRARLGVIVARALKIDEDLDPDRPLADYGFDSLTGMKIVSGIAEEFDVTVALGDFYEHPTLRELAAHYAEQGVFGPLSDATPEPVADVTPDPAPALTLAPTAAVTPYPAFDGPKADGPQPVGPEPVVRPTAPLDSPLSEGQRALWIVDRVAPGNAAYHVPLALWLDPATRVDVLRGAVQNLVDRHEALRTTVALNGRRPVQRVAASQEVHIRHERRDSADEEALRERMRQDRARPFDLARGPLLRVTLYDLPDGRRALLITVHHIVFDGVSIGVVLRELQEAYRARAAGPVWSPRPVTARFTDFVAWQRELLAGPEGARLRAYWLDRVAGQVPELSLPTDRPRPAEPRFRGASVERRIGAELVARARAFAAAERVSLFSVMLAGYFAVLRHHNDQDRIVIGTPTAGRTGSRFEEVLGCFINMVVIDERVAPDRAFRSVAVDVHRDTLAALQHGDYPLITLVEQLRREGRLTAPGLFRAAFYYQNWTRPQDTSGLVHGMVGGVHQEGEFDLTLEVVEGEGDFLLTVKYDLELFEPDTAARFADEYLTVLTGLLDDPARPISSVWAGQSADRTVVGSLAGLTVRPAPRIEPDDALLAQIEAALTRLPGVRQAAVVADGGALRGFCACDPADAPDLDLVRQLIPAHLRLDTVVAVRELPCTAADTVDRDAPAALDAGTAAPVTKTAPPAALETIPAPETGLAAQGVPPADLLAGLADRLAEEVTELVASAAELPPEKIEPDTPFGQFKLDSIRFTELSLALSDLVGAEVLPTAFYRFPTLSALVNHLADAHTDTLAARYGHQNGRSPRLGSAAPRTPAEESAPDDPSHPVCASDVAIVGMAARLPQSPDLDTFWDHLLAGHDLIEEIPAERWDWHAYDGDASRSRWGGFVPDVDKFDAAFFGISPREAQLMDPQQRLLLETVWAALENAAIRPSTLAGRRVGVFIGVTNSDYVDVQRASVQGTDGHSITGAALSIIPNRISYLLDLRGPSIAVDTACSGSLTAIHHAVRALREGECDLAIAGGVSLILSPHLYVALSKGEMLSPDGRCKTFDARANGYVRGEGVGIAVLKKLPDALTDADPVQAVIKATAVNHGGRTTSLTAPNPGAQTDLLLEAYQAADVDPATIGYIEAHGTGTALGDPIEISGLKDAFTELYRETGQPVPDNPTCGIGSVKTNIGHLEAAAGIAGLLKTVLALRHHTIPAGLHFQQQNPYLELAGSPLHIVADTTEWPRPMDRKGQPAPRRAGVSSFGFGGANAHVVLEEPPAPAPTEAADGQPELLVLSARTRPALTAYAERLTDLLRQDTPSLADIAYTLHVGRDPMPERLTVIATDRAQALKLLTAFTNGSSPIGVHHGRAGRRTARSTDAAQRRQHVETLASGNDLDALAKLWIAGEEVEWELLHRGAARRRVELPAYPFERARHWVDTAPAPVGDSAPAAAPAGPHPLLDANVSTFAGQEFVKRLTGQEFYIRDHVAGGAPILPGVVALELARAAGELSHADGAPADRVEELSWAAPVPVTGDGVTLRIRLTRQGERTGFEIVAVDDGAGGAGVERPHARGVLAPRRTEPERMDPALVRARCPQELSGDECYRRFQEIGFAYGSSFQVVRHMAVGDGEALARLELPAHLHADADALRFHPSLLDAALQTAGSVLSGPAAPAGPGYLPYSVGAAELTVPALPESCLAYARRIDDDASPDIKVFEVRLLADDGAVLARIDRFTLRAVRTTSDPAAEPLTCFEPHWEEEVHDGTAPQKTAVTGLVVLLDGTRAGMGSDADAAPAEDTATGAASAEGTGIGTVLAGATGAEVIHVDLSTSPDLERLVDDMAGRATGRLSIVHLASHGTDLDTALDTGFHTALTFTRAWITRRAGRARYLYVHPTGTPAEPAHAAMSGFARAVRAEQPGLLMSVVAHPPQADLARLVRAELGAPHAPVAVRTDGRHRSLPAWRTAPLPPAPDPSPFAAPGAHLVTGGTGGIGLHLAEWLAAHGGDAGIVLVSRSEPSPEAQERIARLTAEGARILHVTADVTRREDVAGLVRTARERYGRIAGVLHAAGVLDDGLLLHKSRVRAEAVLAPKVLGARWLDEETTDEPLGYFVTFSSTAAVLGSAGQSDYAFANGFLDHFALRREELRHDGVRSGRTLSVNWPLWADGGMTLDASSQRAMRRELGFSPLPAAVALDSLERALATGAPRLLLATGDATAIARTLTAAPPGPPAAAPTAPTPVTDAPAAGNLRPRTERFLRDLLAAELKMPAEDIVPDEPFESYGIDSLLVMSLTRELERHFGTLSKTLFFEYFTVAELADYFLTEHADRLPEALGDTAATDDTASATEETAPAALPEPRQAPDPDDDDVVIIGVSGRYPQADDLGAFWHNLRDGVDCVEEIPRERWDHTRYFDPDPQTPGKAYAKWGGFLRDVDRFDPMFFRMSQMEAEHIDPQERVFLETVWHLLENAGVTRERLSGTRTGVFVGMMYGHYQLYGVAEALRGEGVATSSSYASVANRVSYFFDFDGPSVALDTMCSSALVAIHLAAQAIRSGDCEVAVAGGVNISSHPVKYLQLSHGGFLSTDGRCRSFGEGGDGYVPAEGTGAVLLKRRSAAEADGDRILAVVKASTVNHGGASKGYSVPNARAQGRLIADALGRAGWTPGELDYIEAHGTGTALGDPVEVTGLLRAFRGHDLNGRKIPIGSVKSNIGHAESAAGMAAVTKVLLQLRHGLLAPSLHAERLNPNTDFDTAPLCVQRELAQWTPRLDAAGRPLPRTAAVSSFGAGGTNAHVLLEEYMPSPSGPRGSVRAPYVFVLSARDRERLDTYTGRMADFLRADGADTAPAALAHTLQYGREAMAHRLAVTFSDLAQLRERLDAYLAGGQDLPGVWTGAVRRGSEPPRPEGVEPADLAAAWAAGAAVDWSGLYDGPPPARAELPGYPFARERCWYGAPSDALGAADSATRLELLAAPQERKMDDNSTPAEPALAAPDQATPAQAASKTPTQDLLRTLLARRLGRTPEALDPTLGYYELGLDSVNITDLLGALEETVGQKLEPTLLFEYTTIRDLSAYLDAHHPGALAAPPAPPQGEEPSMAGLDRLLSRALLVRVSGQLGAFPDGTAETLDSLAARVLPKYGRWTEEAVTLWQDAGLVRRTGASVELLPAGQDARTGADTAAWQAARAPYAADTHWNTQLSLAEECLAHLPDILTGRIAATEVLFPGGSLEKLSGVYQGNPVADRLNEVLAEAAAETVRERVAAAPAPVRFAEVGAGTGGTTASVLPLLDAYSAHVEYWFTDLSLGFLTPAEERFGPGRPYLRYGRWDVERPGAAPDPEGDQYDVVIATNVLHATRNIRQVLRNLRAALRPGGLLLINEATHKTATLTLTFGLLDGWWRYEDEHERIPGSPMLSAERWEQILKEEGFPVVRRPLRQDGALGEVFVAGDDVPARPSGSYGADAAARPGSAPPSGARLLVKTWQPAEPGPADPLPTSVAVLATASTRALADRLAAVLPGAGILDADRLGDGPEPGQYNACVDLTGCAPFGPAEGDDPARWLPWVQRFVAQAEDRAALLGVTRGLETPEPTEAAPVNLTGAVRAGLYRMLQSEYARVRSRHVDLDPLDDDATAAEQILAELRDPGESPEVRHRAGRRYRAQLREASAAAGAGAGDLPPFPADQALLITGGTGGLGLAFARHARERWGVRRLILTGRTPMPERADWEAHLGGPLGRRLRALLDLERAGVRLRVLSLPLDGAEPGALSAALRAAEAEMGPVGGVIHCAGRTDRDHLAFVSKPVEAVRAVLDPKVTGLDTLVRHFAGRSLRFFAVCSSAAAVVPTVAVGQSDYAMANTYADYLAASRPYGLPLLSVQWPVWRGVGMIGADEAELGPGYLRTGLGSVTEAEGVALLDHVLASGVGPVVLPVVVREPAAWRPESLLRRRAGEPAEQLSAASAGAGHTAVASRTAGAGRTGAADAAVEAATAWVIDLLAKQLRFDAARLAVDVPIQDYGTDSIVSVQLLREIGERLGTDLDPSAFIEHPTVESFVGWLAEQHPAELAAAFGTPGPAVSGTPAGSSPAPASAPTPVATSAPAPAPAPVATVTPAPAPDRVSTRPPAPAPVGARTSHVPDPTDIAVIGMSCRFPGAPDLTAYWELVSEGRSAIAPVPADRWGGADGLLAGLVERSGFDPEFFLLSEAEGAALDPQAQVLLEETLFALADAGYGPADLKGRDVGVYIGARTRHLPDLETLRRTRNPIMAVGPNYLAANVSQFFDLRGPSVVVDTACSSALVAMHSAIQALREGDAEAAVVGGVTLMADDAGHRLFEHRGLLTPDPAFHVFDRRARGVVLAEGAGIVVLKPLARALADGDRVQAVIKGSAVNNDGRTAGPAAPDLAAQRAVMAKALTRSGKRPDEVTHIEANAAGSPVHDLTELKAIRSVYRETSQTPCSLGSIKPNIGHPQCAEGIAGLIKIVLMLRHRRVVPFLSGQQPPEHFDPAATPFTFPRRLQTWPDAPLVAAVSSFADGGTNAHVIVEGWAGADTGRPPLERPVLSRRPLPAAPAPEPAAATAATPAAPASVPVAVIGMAGRYPGADDLDAFWRNLAEGRDTVTQVPADRWSWQEVAGDPERPVSRWGGFLNDVDSFDSDFFRVSRPEAEVTDPQERLFLETSWAAIEDAGHTPDTLAAPRGPEQRRAVGVFVGVTHKDYALLSSEARPVDGSPLPIGLNQGQIANRVSFFCDFHGPSMAVDTLCASSLTAVHLAVESIARGESEVAIAGGVNLSLHPAKYETAHAVGMHSSDGRCRSFGAGGDGHVSAEGVGAVVLKPLAQAERDGDQVYAVIRSSAVSHVGTGSGITVPSPVAQAAVVSEALRRAGADGRTIGCVEAHSTGTSFGDPIEVRGLERAFRRDTDDTGFCALGSVKSNIGHAESAAGIAGLTKLVLQLHRRTLVPTLHSDTVNPLLDLESTPFRLQHRTEPWPAPAPGGPRRGGVSSVGATGVNAHVVVEEYVPATRPTRPADGPVVVPLSARTSDRLRAMARRLLAFLEARSAAPALADLAHTLQTGRLALPERVAFVVSHLDELRRRLAEYADGRESGSVGVAPAAPETVEGWLLRRALPELAGHWAAGGDLDWGRLWTGKRPRRVSLPPYPFQRERHRRPGAVPRGAAVPSAGEAPAAEPAVAAPSPTAPPVPVPGGYEPSGQVSSAPAPAAPARYSTAPPTPSARTAAPARSEVRELLIEKLAQVLRVPPYRLRTGASFADLGVDSITGMSFATGLGEALGISLNATLLYEFPTIDSLADHLAGLVAPEPAPTDPAPAPGDLLADLEARFHAGELSAHDVLDLLDAGSTHGAQR</sequence>
<accession>A0ABS1NKD9</accession>
<dbReference type="InterPro" id="IPR049900">
    <property type="entry name" value="PKS_mFAS_DH"/>
</dbReference>
<feature type="domain" description="Ketosynthase family 3 (KS3)" evidence="14">
    <location>
        <begin position="5866"/>
        <end position="6269"/>
    </location>
</feature>
<reference evidence="16 17" key="1">
    <citation type="submission" date="2021-01" db="EMBL/GenBank/DDBJ databases">
        <title>WGS of actinomycetes isolated from Thailand.</title>
        <authorList>
            <person name="Thawai C."/>
        </authorList>
    </citation>
    <scope>NUCLEOTIDE SEQUENCE [LARGE SCALE GENOMIC DNA]</scope>
    <source>
        <strain evidence="16 17">CA1R205</strain>
    </source>
</reference>
<dbReference type="SMART" id="SM00825">
    <property type="entry name" value="PKS_KS"/>
    <property type="match status" value="5"/>
</dbReference>
<evidence type="ECO:0000256" key="9">
    <source>
        <dbReference type="ARBA" id="ARBA00023268"/>
    </source>
</evidence>
<dbReference type="InterPro" id="IPR018201">
    <property type="entry name" value="Ketoacyl_synth_AS"/>
</dbReference>
<feature type="region of interest" description="Disordered" evidence="12">
    <location>
        <begin position="5796"/>
        <end position="5862"/>
    </location>
</feature>
<dbReference type="InterPro" id="IPR023213">
    <property type="entry name" value="CAT-like_dom_sf"/>
</dbReference>
<dbReference type="Pfam" id="PF21089">
    <property type="entry name" value="PKS_DH_N"/>
    <property type="match status" value="1"/>
</dbReference>
<feature type="region of interest" description="Disordered" evidence="12">
    <location>
        <begin position="2563"/>
        <end position="2592"/>
    </location>
</feature>
<dbReference type="InterPro" id="IPR020806">
    <property type="entry name" value="PKS_PP-bd"/>
</dbReference>
<feature type="compositionally biased region" description="Low complexity" evidence="12">
    <location>
        <begin position="5798"/>
        <end position="5839"/>
    </location>
</feature>
<feature type="region of interest" description="Disordered" evidence="12">
    <location>
        <begin position="3967"/>
        <end position="3993"/>
    </location>
</feature>
<keyword evidence="10" id="KW-0012">Acyltransferase</keyword>
<name>A0ABS1NKD9_9ACTN</name>
<evidence type="ECO:0000256" key="11">
    <source>
        <dbReference type="PROSITE-ProRule" id="PRU01363"/>
    </source>
</evidence>
<comment type="caution">
    <text evidence="16">The sequence shown here is derived from an EMBL/GenBank/DDBJ whole genome shotgun (WGS) entry which is preliminary data.</text>
</comment>
<evidence type="ECO:0000256" key="10">
    <source>
        <dbReference type="ARBA" id="ARBA00023315"/>
    </source>
</evidence>
<keyword evidence="4" id="KW-0596">Phosphopantetheine</keyword>
<keyword evidence="17" id="KW-1185">Reference proteome</keyword>
<keyword evidence="8" id="KW-0677">Repeat</keyword>
<dbReference type="Pfam" id="PF02801">
    <property type="entry name" value="Ketoacyl-synt_C"/>
    <property type="match status" value="5"/>
</dbReference>
<dbReference type="PROSITE" id="PS52004">
    <property type="entry name" value="KS3_2"/>
    <property type="match status" value="5"/>
</dbReference>
<feature type="domain" description="Carrier" evidence="13">
    <location>
        <begin position="6962"/>
        <end position="7039"/>
    </location>
</feature>
<dbReference type="InterPro" id="IPR013968">
    <property type="entry name" value="PKS_KR"/>
</dbReference>
<dbReference type="InterPro" id="IPR016039">
    <property type="entry name" value="Thiolase-like"/>
</dbReference>
<dbReference type="Gene3D" id="3.40.50.720">
    <property type="entry name" value="NAD(P)-binding Rossmann-like Domain"/>
    <property type="match status" value="3"/>
</dbReference>
<dbReference type="SUPFAM" id="SSF56801">
    <property type="entry name" value="Acetyl-CoA synthetase-like"/>
    <property type="match status" value="1"/>
</dbReference>
<proteinExistence type="predicted"/>
<dbReference type="PROSITE" id="PS00012">
    <property type="entry name" value="PHOSPHOPANTETHEINE"/>
    <property type="match status" value="2"/>
</dbReference>
<dbReference type="EMBL" id="JAERRF010000020">
    <property type="protein sequence ID" value="MBL1100572.1"/>
    <property type="molecule type" value="Genomic_DNA"/>
</dbReference>
<feature type="region of interest" description="Disordered" evidence="12">
    <location>
        <begin position="4713"/>
        <end position="4745"/>
    </location>
</feature>
<evidence type="ECO:0000259" key="13">
    <source>
        <dbReference type="PROSITE" id="PS50075"/>
    </source>
</evidence>
<dbReference type="SUPFAM" id="SSF47336">
    <property type="entry name" value="ACP-like"/>
    <property type="match status" value="6"/>
</dbReference>
<feature type="compositionally biased region" description="Low complexity" evidence="12">
    <location>
        <begin position="3978"/>
        <end position="3991"/>
    </location>
</feature>
<dbReference type="SMART" id="SM00826">
    <property type="entry name" value="PKS_DH"/>
    <property type="match status" value="1"/>
</dbReference>
<feature type="domain" description="Ketosynthase family 3 (KS3)" evidence="14">
    <location>
        <begin position="22"/>
        <end position="458"/>
    </location>
</feature>
<evidence type="ECO:0000256" key="4">
    <source>
        <dbReference type="ARBA" id="ARBA00022450"/>
    </source>
</evidence>
<dbReference type="InterPro" id="IPR036291">
    <property type="entry name" value="NAD(P)-bd_dom_sf"/>
</dbReference>
<feature type="domain" description="Carrier" evidence="13">
    <location>
        <begin position="2480"/>
        <end position="2554"/>
    </location>
</feature>
<evidence type="ECO:0000313" key="17">
    <source>
        <dbReference type="Proteomes" id="UP000634229"/>
    </source>
</evidence>
<feature type="region of interest" description="Disordered" evidence="12">
    <location>
        <begin position="6707"/>
        <end position="6726"/>
    </location>
</feature>
<dbReference type="InterPro" id="IPR001242">
    <property type="entry name" value="Condensation_dom"/>
</dbReference>
<dbReference type="InterPro" id="IPR013217">
    <property type="entry name" value="Methyltransf_12"/>
</dbReference>
<organism evidence="16 17">
    <name type="scientific">Streptomyces coffeae</name>
    <dbReference type="NCBI Taxonomy" id="621382"/>
    <lineage>
        <taxon>Bacteria</taxon>
        <taxon>Bacillati</taxon>
        <taxon>Actinomycetota</taxon>
        <taxon>Actinomycetes</taxon>
        <taxon>Kitasatosporales</taxon>
        <taxon>Streptomycetaceae</taxon>
        <taxon>Streptomyces</taxon>
    </lineage>
</organism>
<dbReference type="PROSITE" id="PS52019">
    <property type="entry name" value="PKS_MFAS_DH"/>
    <property type="match status" value="1"/>
</dbReference>
<dbReference type="Pfam" id="PF00550">
    <property type="entry name" value="PP-binding"/>
    <property type="match status" value="6"/>
</dbReference>
<dbReference type="CDD" id="cd00833">
    <property type="entry name" value="PKS"/>
    <property type="match status" value="5"/>
</dbReference>
<dbReference type="RefSeq" id="WP_201879212.1">
    <property type="nucleotide sequence ID" value="NZ_JAERRF010000020.1"/>
</dbReference>
<dbReference type="Gene3D" id="3.30.559.30">
    <property type="entry name" value="Nonribosomal peptide synthetase, condensation domain"/>
    <property type="match status" value="1"/>
</dbReference>
<feature type="domain" description="Carrier" evidence="13">
    <location>
        <begin position="4744"/>
        <end position="4818"/>
    </location>
</feature>
<dbReference type="InterPro" id="IPR014030">
    <property type="entry name" value="Ketoacyl_synth_N"/>
</dbReference>
<keyword evidence="5" id="KW-0963">Cytoplasm</keyword>
<dbReference type="Gene3D" id="1.10.1240.100">
    <property type="match status" value="3"/>
</dbReference>
<feature type="compositionally biased region" description="Low complexity" evidence="12">
    <location>
        <begin position="6937"/>
        <end position="6962"/>
    </location>
</feature>
<evidence type="ECO:0000259" key="15">
    <source>
        <dbReference type="PROSITE" id="PS52019"/>
    </source>
</evidence>
<dbReference type="InterPro" id="IPR036736">
    <property type="entry name" value="ACP-like_sf"/>
</dbReference>
<feature type="active site" description="Proton donor; for dehydratase activity" evidence="11">
    <location>
        <position position="3405"/>
    </location>
</feature>
<feature type="domain" description="Ketosynthase family 3 (KS3)" evidence="14">
    <location>
        <begin position="2595"/>
        <end position="3026"/>
    </location>
</feature>
<dbReference type="Gene3D" id="3.40.50.150">
    <property type="entry name" value="Vaccinia Virus protein VP39"/>
    <property type="match status" value="2"/>
</dbReference>
<evidence type="ECO:0000259" key="14">
    <source>
        <dbReference type="PROSITE" id="PS52004"/>
    </source>
</evidence>
<dbReference type="Proteomes" id="UP000634229">
    <property type="component" value="Unassembled WGS sequence"/>
</dbReference>
<dbReference type="InterPro" id="IPR014031">
    <property type="entry name" value="Ketoacyl_synth_C"/>
</dbReference>
<feature type="active site" description="Proton acceptor; for dehydratase activity" evidence="11">
    <location>
        <position position="3236"/>
    </location>
</feature>
<evidence type="ECO:0000313" key="16">
    <source>
        <dbReference type="EMBL" id="MBL1100572.1"/>
    </source>
</evidence>
<dbReference type="Pfam" id="PF14765">
    <property type="entry name" value="PS-DH"/>
    <property type="match status" value="1"/>
</dbReference>
<dbReference type="InterPro" id="IPR057326">
    <property type="entry name" value="KR_dom"/>
</dbReference>
<dbReference type="InterPro" id="IPR049551">
    <property type="entry name" value="PKS_DH_C"/>
</dbReference>
<dbReference type="Gene3D" id="1.10.1200.10">
    <property type="entry name" value="ACP-like"/>
    <property type="match status" value="6"/>
</dbReference>
<dbReference type="Pfam" id="PF08242">
    <property type="entry name" value="Methyltransf_12"/>
    <property type="match status" value="2"/>
</dbReference>
<protein>
    <submittedName>
        <fullName evidence="16">SDR family NAD(P)-dependent oxidoreductase</fullName>
    </submittedName>
</protein>
<dbReference type="PANTHER" id="PTHR43775:SF37">
    <property type="entry name" value="SI:DKEY-61P9.11"/>
    <property type="match status" value="1"/>
</dbReference>
<evidence type="ECO:0000256" key="3">
    <source>
        <dbReference type="ARBA" id="ARBA00004792"/>
    </source>
</evidence>
<dbReference type="Gene3D" id="3.30.300.30">
    <property type="match status" value="1"/>
</dbReference>
<evidence type="ECO:0000256" key="2">
    <source>
        <dbReference type="ARBA" id="ARBA00004496"/>
    </source>
</evidence>
<feature type="domain" description="Carrier" evidence="13">
    <location>
        <begin position="1762"/>
        <end position="1838"/>
    </location>
</feature>
<feature type="domain" description="Carrier" evidence="13">
    <location>
        <begin position="5715"/>
        <end position="5789"/>
    </location>
</feature>
<keyword evidence="6" id="KW-0597">Phosphoprotein</keyword>
<dbReference type="InterPro" id="IPR049552">
    <property type="entry name" value="PKS_DH_N"/>
</dbReference>
<dbReference type="Pfam" id="PF00109">
    <property type="entry name" value="ketoacyl-synt"/>
    <property type="match status" value="5"/>
</dbReference>
<dbReference type="InterPro" id="IPR042104">
    <property type="entry name" value="PKS_dehydratase_sf"/>
</dbReference>
<dbReference type="SMART" id="SM01294">
    <property type="entry name" value="PKS_PP_betabranch"/>
    <property type="match status" value="4"/>
</dbReference>
<feature type="region of interest" description="Disordered" evidence="12">
    <location>
        <begin position="6277"/>
        <end position="6304"/>
    </location>
</feature>
<dbReference type="CDD" id="cd08953">
    <property type="entry name" value="KR_2_SDR_x"/>
    <property type="match status" value="2"/>
</dbReference>
<feature type="compositionally biased region" description="Low complexity" evidence="12">
    <location>
        <begin position="4081"/>
        <end position="4101"/>
    </location>
</feature>
<dbReference type="Pfam" id="PF08659">
    <property type="entry name" value="KR"/>
    <property type="match status" value="3"/>
</dbReference>
<dbReference type="Pfam" id="PF16197">
    <property type="entry name" value="KAsynt_C_assoc"/>
    <property type="match status" value="1"/>
</dbReference>
<evidence type="ECO:0000256" key="12">
    <source>
        <dbReference type="SAM" id="MobiDB-lite"/>
    </source>
</evidence>